<comment type="caution">
    <text evidence="4">The sequence shown here is derived from an EMBL/GenBank/DDBJ whole genome shotgun (WGS) entry which is preliminary data.</text>
</comment>
<dbReference type="InterPro" id="IPR046947">
    <property type="entry name" value="LytR-like"/>
</dbReference>
<proteinExistence type="predicted"/>
<dbReference type="GO" id="GO:0003677">
    <property type="term" value="F:DNA binding"/>
    <property type="evidence" value="ECO:0007669"/>
    <property type="project" value="UniProtKB-KW"/>
</dbReference>
<evidence type="ECO:0000259" key="2">
    <source>
        <dbReference type="PROSITE" id="PS50110"/>
    </source>
</evidence>
<evidence type="ECO:0000256" key="1">
    <source>
        <dbReference type="PROSITE-ProRule" id="PRU00169"/>
    </source>
</evidence>
<evidence type="ECO:0000259" key="3">
    <source>
        <dbReference type="PROSITE" id="PS50930"/>
    </source>
</evidence>
<dbReference type="PANTHER" id="PTHR37299:SF1">
    <property type="entry name" value="STAGE 0 SPORULATION PROTEIN A HOMOLOG"/>
    <property type="match status" value="1"/>
</dbReference>
<organism evidence="4 5">
    <name type="scientific">Dyadobacter fanqingshengii</name>
    <dbReference type="NCBI Taxonomy" id="2906443"/>
    <lineage>
        <taxon>Bacteria</taxon>
        <taxon>Pseudomonadati</taxon>
        <taxon>Bacteroidota</taxon>
        <taxon>Cytophagia</taxon>
        <taxon>Cytophagales</taxon>
        <taxon>Spirosomataceae</taxon>
        <taxon>Dyadobacter</taxon>
    </lineage>
</organism>
<protein>
    <submittedName>
        <fullName evidence="4">LytTR family DNA-binding domain-containing protein</fullName>
    </submittedName>
</protein>
<dbReference type="Proteomes" id="UP001139700">
    <property type="component" value="Unassembled WGS sequence"/>
</dbReference>
<feature type="domain" description="Response regulatory" evidence="2">
    <location>
        <begin position="4"/>
        <end position="115"/>
    </location>
</feature>
<dbReference type="PROSITE" id="PS50930">
    <property type="entry name" value="HTH_LYTTR"/>
    <property type="match status" value="1"/>
</dbReference>
<dbReference type="InterPro" id="IPR011006">
    <property type="entry name" value="CheY-like_superfamily"/>
</dbReference>
<reference evidence="4" key="1">
    <citation type="submission" date="2021-12" db="EMBL/GenBank/DDBJ databases">
        <title>Novel species in genus Dyadobacter.</title>
        <authorList>
            <person name="Ma C."/>
        </authorList>
    </citation>
    <scope>NUCLEOTIDE SEQUENCE</scope>
    <source>
        <strain evidence="4">CY399</strain>
    </source>
</reference>
<dbReference type="Pfam" id="PF04397">
    <property type="entry name" value="LytTR"/>
    <property type="match status" value="1"/>
</dbReference>
<accession>A0A9X1PCJ2</accession>
<dbReference type="PANTHER" id="PTHR37299">
    <property type="entry name" value="TRANSCRIPTIONAL REGULATOR-RELATED"/>
    <property type="match status" value="1"/>
</dbReference>
<dbReference type="RefSeq" id="WP_234614829.1">
    <property type="nucleotide sequence ID" value="NZ_CP098806.1"/>
</dbReference>
<gene>
    <name evidence="4" type="ORF">LXM24_18130</name>
</gene>
<dbReference type="InterPro" id="IPR001789">
    <property type="entry name" value="Sig_transdc_resp-reg_receiver"/>
</dbReference>
<dbReference type="PROSITE" id="PS50110">
    <property type="entry name" value="RESPONSE_REGULATORY"/>
    <property type="match status" value="1"/>
</dbReference>
<keyword evidence="5" id="KW-1185">Reference proteome</keyword>
<feature type="domain" description="HTH LytTR-type" evidence="3">
    <location>
        <begin position="146"/>
        <end position="244"/>
    </location>
</feature>
<dbReference type="Gene3D" id="3.40.50.2300">
    <property type="match status" value="1"/>
</dbReference>
<dbReference type="InterPro" id="IPR007492">
    <property type="entry name" value="LytTR_DNA-bd_dom"/>
</dbReference>
<sequence length="249" mass="28268">MILNCLIVDDELLARRLLTDYVAKIPALNLVAACASAMEAQSFLQKQRIDLLFLDIQMPDVTGLSFLRSLQKKPVTILTTAYTEYALQGYELFVLDYLLKPISFERFFQAASRAIEYIGLLNSKVPVITGDADIVLRNDGPNNEYLFVKSDFKIHKIAYSSIDLIEAYGEYVLIFSGKEKIMTLGQLGKMEQVLPRPGFVRVHRSFIVNFAKVDAMQGNTIYIGERQVPLSKSYRETFMELVQNGRTFP</sequence>
<keyword evidence="4" id="KW-0238">DNA-binding</keyword>
<dbReference type="Pfam" id="PF00072">
    <property type="entry name" value="Response_reg"/>
    <property type="match status" value="1"/>
</dbReference>
<name>A0A9X1PCJ2_9BACT</name>
<dbReference type="Gene3D" id="2.40.50.1020">
    <property type="entry name" value="LytTr DNA-binding domain"/>
    <property type="match status" value="1"/>
</dbReference>
<feature type="modified residue" description="4-aspartylphosphate" evidence="1">
    <location>
        <position position="55"/>
    </location>
</feature>
<dbReference type="SMART" id="SM00850">
    <property type="entry name" value="LytTR"/>
    <property type="match status" value="1"/>
</dbReference>
<dbReference type="AlphaFoldDB" id="A0A9X1PCJ2"/>
<evidence type="ECO:0000313" key="5">
    <source>
        <dbReference type="Proteomes" id="UP001139700"/>
    </source>
</evidence>
<keyword evidence="1" id="KW-0597">Phosphoprotein</keyword>
<evidence type="ECO:0000313" key="4">
    <source>
        <dbReference type="EMBL" id="MCF0042032.1"/>
    </source>
</evidence>
<dbReference type="SUPFAM" id="SSF52172">
    <property type="entry name" value="CheY-like"/>
    <property type="match status" value="1"/>
</dbReference>
<dbReference type="GO" id="GO:0000156">
    <property type="term" value="F:phosphorelay response regulator activity"/>
    <property type="evidence" value="ECO:0007669"/>
    <property type="project" value="InterPro"/>
</dbReference>
<dbReference type="EMBL" id="JAJTTA010000002">
    <property type="protein sequence ID" value="MCF0042032.1"/>
    <property type="molecule type" value="Genomic_DNA"/>
</dbReference>
<dbReference type="SMART" id="SM00448">
    <property type="entry name" value="REC"/>
    <property type="match status" value="1"/>
</dbReference>